<gene>
    <name evidence="5" type="ORF">WMO26_10280</name>
</gene>
<protein>
    <recommendedName>
        <fullName evidence="2">Anti-sigma-W factor RsiW</fullName>
    </recommendedName>
</protein>
<feature type="domain" description="Putative zinc-finger" evidence="4">
    <location>
        <begin position="5"/>
        <end position="39"/>
    </location>
</feature>
<dbReference type="Gene3D" id="1.10.10.1320">
    <property type="entry name" value="Anti-sigma factor, zinc-finger domain"/>
    <property type="match status" value="1"/>
</dbReference>
<name>A0ABV1E3L2_9FIRM</name>
<evidence type="ECO:0000256" key="2">
    <source>
        <dbReference type="ARBA" id="ARBA00024438"/>
    </source>
</evidence>
<comment type="caution">
    <text evidence="5">The sequence shown here is derived from an EMBL/GenBank/DDBJ whole genome shotgun (WGS) entry which is preliminary data.</text>
</comment>
<keyword evidence="3" id="KW-1133">Transmembrane helix</keyword>
<reference evidence="5 6" key="1">
    <citation type="submission" date="2024-03" db="EMBL/GenBank/DDBJ databases">
        <title>Human intestinal bacterial collection.</title>
        <authorList>
            <person name="Pauvert C."/>
            <person name="Hitch T.C.A."/>
            <person name="Clavel T."/>
        </authorList>
    </citation>
    <scope>NUCLEOTIDE SEQUENCE [LARGE SCALE GENOMIC DNA]</scope>
    <source>
        <strain evidence="5 6">CLA-JM-H44</strain>
    </source>
</reference>
<evidence type="ECO:0000259" key="4">
    <source>
        <dbReference type="Pfam" id="PF13490"/>
    </source>
</evidence>
<evidence type="ECO:0000256" key="3">
    <source>
        <dbReference type="SAM" id="Phobius"/>
    </source>
</evidence>
<dbReference type="Proteomes" id="UP001489509">
    <property type="component" value="Unassembled WGS sequence"/>
</dbReference>
<dbReference type="RefSeq" id="WP_349220167.1">
    <property type="nucleotide sequence ID" value="NZ_JBBMFD010000019.1"/>
</dbReference>
<dbReference type="InterPro" id="IPR027383">
    <property type="entry name" value="Znf_put"/>
</dbReference>
<comment type="similarity">
    <text evidence="1">Belongs to the zinc-associated anti-sigma factor (ZAS) superfamily. Anti-sigma-W factor family.</text>
</comment>
<proteinExistence type="inferred from homology"/>
<accession>A0ABV1E3L2</accession>
<feature type="transmembrane region" description="Helical" evidence="3">
    <location>
        <begin position="73"/>
        <end position="93"/>
    </location>
</feature>
<evidence type="ECO:0000256" key="1">
    <source>
        <dbReference type="ARBA" id="ARBA00024353"/>
    </source>
</evidence>
<keyword evidence="3" id="KW-0812">Transmembrane</keyword>
<organism evidence="5 6">
    <name type="scientific">Solibaculum intestinale</name>
    <dbReference type="NCBI Taxonomy" id="3133165"/>
    <lineage>
        <taxon>Bacteria</taxon>
        <taxon>Bacillati</taxon>
        <taxon>Bacillota</taxon>
        <taxon>Clostridia</taxon>
        <taxon>Eubacteriales</taxon>
        <taxon>Oscillospiraceae</taxon>
        <taxon>Solibaculum</taxon>
    </lineage>
</organism>
<dbReference type="InterPro" id="IPR041916">
    <property type="entry name" value="Anti_sigma_zinc_sf"/>
</dbReference>
<dbReference type="Pfam" id="PF13490">
    <property type="entry name" value="zf-HC2"/>
    <property type="match status" value="1"/>
</dbReference>
<sequence length="273" mass="31430">MKSDCKQVRQLLPHYVQGLCSEEERRAVEEHVRGCEECRELLDAMEANEVELTDDPPAARKKASPKKRRRRRIFALVTAVALVFTTAAVTLVYNPNLYYQYLYWGDRMHITLTVDGLSPSFPTDECLKLSYLYVGEDTTTYSAVKNYDWIYPIPGTFDASTLDWVPLELESHLESDSLTTGFPGGQPGYYILKIEVTPSLYNSLHPGLSTQEPELGRVYVFDFYNANGWDTWKMDLDLKTSFSTDGYRTMLARRMRCLTQPVSANEQWHYYHG</sequence>
<keyword evidence="6" id="KW-1185">Reference proteome</keyword>
<dbReference type="EMBL" id="JBBMFD010000019">
    <property type="protein sequence ID" value="MEQ2441212.1"/>
    <property type="molecule type" value="Genomic_DNA"/>
</dbReference>
<evidence type="ECO:0000313" key="5">
    <source>
        <dbReference type="EMBL" id="MEQ2441212.1"/>
    </source>
</evidence>
<evidence type="ECO:0000313" key="6">
    <source>
        <dbReference type="Proteomes" id="UP001489509"/>
    </source>
</evidence>
<keyword evidence="3" id="KW-0472">Membrane</keyword>